<keyword evidence="2" id="KW-0175">Coiled coil</keyword>
<dbReference type="RefSeq" id="WP_106893549.1">
    <property type="nucleotide sequence ID" value="NZ_CP027860.1"/>
</dbReference>
<evidence type="ECO:0000256" key="2">
    <source>
        <dbReference type="ARBA" id="ARBA00023054"/>
    </source>
</evidence>
<accession>A0A2P1PXS4</accession>
<dbReference type="AlphaFoldDB" id="A0A2P1PXS4"/>
<evidence type="ECO:0000256" key="1">
    <source>
        <dbReference type="ARBA" id="ARBA00004196"/>
    </source>
</evidence>
<keyword evidence="3" id="KW-0812">Transmembrane</keyword>
<dbReference type="Gene3D" id="2.40.50.100">
    <property type="match status" value="1"/>
</dbReference>
<dbReference type="Proteomes" id="UP000241074">
    <property type="component" value="Chromosome"/>
</dbReference>
<gene>
    <name evidence="5" type="ORF">C7S18_21725</name>
</gene>
<keyword evidence="3" id="KW-0472">Membrane</keyword>
<evidence type="ECO:0000313" key="6">
    <source>
        <dbReference type="Proteomes" id="UP000241074"/>
    </source>
</evidence>
<feature type="domain" description="YknX-like C-terminal permuted SH3-like" evidence="4">
    <location>
        <begin position="363"/>
        <end position="419"/>
    </location>
</feature>
<name>A0A2P1PXS4_9GAMM</name>
<dbReference type="PANTHER" id="PTHR32347">
    <property type="entry name" value="EFFLUX SYSTEM COMPONENT YKNX-RELATED"/>
    <property type="match status" value="1"/>
</dbReference>
<organism evidence="5 6">
    <name type="scientific">Ahniella affigens</name>
    <dbReference type="NCBI Taxonomy" id="2021234"/>
    <lineage>
        <taxon>Bacteria</taxon>
        <taxon>Pseudomonadati</taxon>
        <taxon>Pseudomonadota</taxon>
        <taxon>Gammaproteobacteria</taxon>
        <taxon>Lysobacterales</taxon>
        <taxon>Rhodanobacteraceae</taxon>
        <taxon>Ahniella</taxon>
    </lineage>
</organism>
<evidence type="ECO:0000313" key="5">
    <source>
        <dbReference type="EMBL" id="AVP99632.1"/>
    </source>
</evidence>
<dbReference type="InterPro" id="IPR050465">
    <property type="entry name" value="UPF0194_transport"/>
</dbReference>
<evidence type="ECO:0000256" key="3">
    <source>
        <dbReference type="SAM" id="Phobius"/>
    </source>
</evidence>
<dbReference type="OrthoDB" id="5752864at2"/>
<feature type="transmembrane region" description="Helical" evidence="3">
    <location>
        <begin position="25"/>
        <end position="48"/>
    </location>
</feature>
<proteinExistence type="predicted"/>
<dbReference type="Pfam" id="PF25989">
    <property type="entry name" value="YknX_C"/>
    <property type="match status" value="1"/>
</dbReference>
<keyword evidence="3" id="KW-1133">Transmembrane helix</keyword>
<dbReference type="KEGG" id="xba:C7S18_21725"/>
<evidence type="ECO:0000259" key="4">
    <source>
        <dbReference type="Pfam" id="PF25989"/>
    </source>
</evidence>
<dbReference type="Gene3D" id="2.40.420.20">
    <property type="match status" value="1"/>
</dbReference>
<comment type="subcellular location">
    <subcellularLocation>
        <location evidence="1">Cell envelope</location>
    </subcellularLocation>
</comment>
<dbReference type="EMBL" id="CP027860">
    <property type="protein sequence ID" value="AVP99632.1"/>
    <property type="molecule type" value="Genomic_DNA"/>
</dbReference>
<reference evidence="5 6" key="2">
    <citation type="submission" date="2018-03" db="EMBL/GenBank/DDBJ databases">
        <authorList>
            <person name="Keele B.F."/>
        </authorList>
    </citation>
    <scope>NUCLEOTIDE SEQUENCE [LARGE SCALE GENOMIC DNA]</scope>
    <source>
        <strain evidence="5 6">D13</strain>
    </source>
</reference>
<sequence length="423" mass="45254">MIKDTSGQDRQIQPAHRNLLSRAQWIGIASGVAVVGLLLSGLYAWGLAERSVDLDRIRVAKVQRGTLISDIAVDGRIVAAVSRTLYAPAAGTVSLQTQPGQAVKTGDLLATLDSPELKSELDREVAALEQQEALVAKGKIQAEKQKLLAAKTADEADLALSSAKREAERTKKACDVGALTRVECMKITDDLRAAEIRGTHARADADLEGQNVAFDLASNTKTLQRQRVVVAELRRRVESLNLRAPIDGLVGSVSIVDRAQAAINAPLITVVDLSHLEVELGVAEVYAEDIGIGMAADINLGNSEAKGSVVSIAPEVVNNQVLVRVRFAGSQPEGLRQNQRVRGRVLLSQKDNVLTLARGPFLEAHGGRYVYRIKDGVASRQPIQVGATSVSAIEVTEGLIPGDEVVIAGSENFENAERVRIND</sequence>
<reference evidence="5 6" key="1">
    <citation type="submission" date="2018-03" db="EMBL/GenBank/DDBJ databases">
        <title>Ahniella affigens gen. nov., sp. nov., a gammaproteobacterium isolated from sandy soil near a stream.</title>
        <authorList>
            <person name="Ko Y."/>
            <person name="Kim J.-H."/>
        </authorList>
    </citation>
    <scope>NUCLEOTIDE SEQUENCE [LARGE SCALE GENOMIC DNA]</scope>
    <source>
        <strain evidence="5 6">D13</strain>
    </source>
</reference>
<dbReference type="InterPro" id="IPR058637">
    <property type="entry name" value="YknX-like_C"/>
</dbReference>
<dbReference type="GO" id="GO:0030313">
    <property type="term" value="C:cell envelope"/>
    <property type="evidence" value="ECO:0007669"/>
    <property type="project" value="UniProtKB-SubCell"/>
</dbReference>
<protein>
    <submittedName>
        <fullName evidence="5">Efflux transporter periplasmic adaptor subunit</fullName>
    </submittedName>
</protein>
<keyword evidence="6" id="KW-1185">Reference proteome</keyword>
<dbReference type="Gene3D" id="2.40.30.170">
    <property type="match status" value="1"/>
</dbReference>
<dbReference type="PANTHER" id="PTHR32347:SF14">
    <property type="entry name" value="EFFLUX SYSTEM COMPONENT YKNX-RELATED"/>
    <property type="match status" value="1"/>
</dbReference>